<sequence>MRHLLIDNLDPTKTIGWTNDFDKISFNLNIMKPMLQNVNERKGRENKGFAVFGVYDKWLVLYNHNLINPERHLMYFVECTTDIDLLKKYKLGIDDKIDMIKDLQTRYIMQYNIDSNTTFLSFAHPNEQILEPNFFVCTDDDFIISKAYHLGVYPLIESHGDGKLKVCFADEMINVDGVLIQNVYAIINFGKAGENETAEEGYIYLKIYDFIRNHDKIIELEKAIIGLGAKFDRAYFSKRFSIEDLN</sequence>
<accession>A0ABZ2UKY5</accession>
<protein>
    <submittedName>
        <fullName evidence="1">Uncharacterized protein</fullName>
    </submittedName>
</protein>
<proteinExistence type="predicted"/>
<gene>
    <name evidence="1" type="ORF">AABD74_05535</name>
</gene>
<evidence type="ECO:0000313" key="2">
    <source>
        <dbReference type="Proteomes" id="UP001623852"/>
    </source>
</evidence>
<dbReference type="EMBL" id="CP150845">
    <property type="protein sequence ID" value="WYZ20924.1"/>
    <property type="molecule type" value="Genomic_DNA"/>
</dbReference>
<evidence type="ECO:0000313" key="1">
    <source>
        <dbReference type="EMBL" id="WYZ20924.1"/>
    </source>
</evidence>
<keyword evidence="2" id="KW-1185">Reference proteome</keyword>
<dbReference type="Proteomes" id="UP001623852">
    <property type="component" value="Chromosome"/>
</dbReference>
<dbReference type="RefSeq" id="WP_406844914.1">
    <property type="nucleotide sequence ID" value="NZ_CP150845.1"/>
</dbReference>
<organism evidence="1 2">
    <name type="scientific">Flavobacterium soyae</name>
    <dbReference type="NCBI Taxonomy" id="2903098"/>
    <lineage>
        <taxon>Bacteria</taxon>
        <taxon>Pseudomonadati</taxon>
        <taxon>Bacteroidota</taxon>
        <taxon>Flavobacteriia</taxon>
        <taxon>Flavobacteriales</taxon>
        <taxon>Flavobacteriaceae</taxon>
        <taxon>Flavobacterium</taxon>
    </lineage>
</organism>
<reference evidence="1 2" key="1">
    <citation type="submission" date="2024-03" db="EMBL/GenBank/DDBJ databases">
        <title>Flavobacterium soyae.</title>
        <authorList>
            <person name="Zheng W."/>
        </authorList>
    </citation>
    <scope>NUCLEOTIDE SEQUENCE [LARGE SCALE GENOMIC DNA]</scope>
    <source>
        <strain evidence="1 2">55</strain>
    </source>
</reference>
<name>A0ABZ2UKY5_9FLAO</name>